<dbReference type="AlphaFoldDB" id="A0A926DWZ6"/>
<dbReference type="GO" id="GO:0005975">
    <property type="term" value="P:carbohydrate metabolic process"/>
    <property type="evidence" value="ECO:0007669"/>
    <property type="project" value="InterPro"/>
</dbReference>
<keyword evidence="7" id="KW-1185">Reference proteome</keyword>
<evidence type="ECO:0000256" key="3">
    <source>
        <dbReference type="ARBA" id="ARBA00023295"/>
    </source>
</evidence>
<dbReference type="GO" id="GO:0004553">
    <property type="term" value="F:hydrolase activity, hydrolyzing O-glycosyl compounds"/>
    <property type="evidence" value="ECO:0007669"/>
    <property type="project" value="InterPro"/>
</dbReference>
<feature type="domain" description="Glycoside hydrolase family 31 TIM barrel" evidence="5">
    <location>
        <begin position="311"/>
        <end position="427"/>
    </location>
</feature>
<name>A0A926DWZ6_9FIRM</name>
<dbReference type="Gene3D" id="3.20.20.80">
    <property type="entry name" value="Glycosidases"/>
    <property type="match status" value="1"/>
</dbReference>
<evidence type="ECO:0000313" key="7">
    <source>
        <dbReference type="Proteomes" id="UP000657006"/>
    </source>
</evidence>
<organism evidence="6 7">
    <name type="scientific">Bianquea renquensis</name>
    <dbReference type="NCBI Taxonomy" id="2763661"/>
    <lineage>
        <taxon>Bacteria</taxon>
        <taxon>Bacillati</taxon>
        <taxon>Bacillota</taxon>
        <taxon>Clostridia</taxon>
        <taxon>Eubacteriales</taxon>
        <taxon>Bianqueaceae</taxon>
        <taxon>Bianquea</taxon>
    </lineage>
</organism>
<evidence type="ECO:0000256" key="4">
    <source>
        <dbReference type="RuleBase" id="RU361185"/>
    </source>
</evidence>
<protein>
    <recommendedName>
        <fullName evidence="5">Glycoside hydrolase family 31 TIM barrel domain-containing protein</fullName>
    </recommendedName>
</protein>
<evidence type="ECO:0000313" key="6">
    <source>
        <dbReference type="EMBL" id="MBC8544770.1"/>
    </source>
</evidence>
<dbReference type="PANTHER" id="PTHR43053">
    <property type="entry name" value="GLYCOSIDASE FAMILY 31"/>
    <property type="match status" value="1"/>
</dbReference>
<dbReference type="PANTHER" id="PTHR43053:SF4">
    <property type="entry name" value="MYOGENESIS-REGULATING GLYCOSIDASE"/>
    <property type="match status" value="1"/>
</dbReference>
<dbReference type="RefSeq" id="WP_177720052.1">
    <property type="nucleotide sequence ID" value="NZ_JACRSQ010000030.1"/>
</dbReference>
<proteinExistence type="inferred from homology"/>
<dbReference type="InterPro" id="IPR050985">
    <property type="entry name" value="Alpha-glycosidase_related"/>
</dbReference>
<dbReference type="Proteomes" id="UP000657006">
    <property type="component" value="Unassembled WGS sequence"/>
</dbReference>
<evidence type="ECO:0000256" key="1">
    <source>
        <dbReference type="ARBA" id="ARBA00007806"/>
    </source>
</evidence>
<accession>A0A926DWZ6</accession>
<evidence type="ECO:0000259" key="5">
    <source>
        <dbReference type="Pfam" id="PF01055"/>
    </source>
</evidence>
<dbReference type="EMBL" id="JACRSQ010000030">
    <property type="protein sequence ID" value="MBC8544770.1"/>
    <property type="molecule type" value="Genomic_DNA"/>
</dbReference>
<reference evidence="6" key="1">
    <citation type="submission" date="2020-08" db="EMBL/GenBank/DDBJ databases">
        <title>Genome public.</title>
        <authorList>
            <person name="Liu C."/>
            <person name="Sun Q."/>
        </authorList>
    </citation>
    <scope>NUCLEOTIDE SEQUENCE</scope>
    <source>
        <strain evidence="6">NSJ-32</strain>
    </source>
</reference>
<comment type="caution">
    <text evidence="6">The sequence shown here is derived from an EMBL/GenBank/DDBJ whole genome shotgun (WGS) entry which is preliminary data.</text>
</comment>
<dbReference type="Pfam" id="PF01055">
    <property type="entry name" value="Glyco_hydro_31_2nd"/>
    <property type="match status" value="1"/>
</dbReference>
<keyword evidence="3 4" id="KW-0326">Glycosidase</keyword>
<sequence>MEWQAVSNGYALRGARYDVRLILEKVPFFQFVLDGVSFGELPAVSCFDQAGQKEKLSQIELKQMDLHGDRLIVIFQATSNLWQSHRFIWTFEKKGAEYSHIIRGNGALGRCFFFSSGIPGEYDDGESGGSETNARLNVEHYFNPAVNLGNVEEYTISQFSRTGLSGEFQIPGNIFLPERACSLFAPSPLFFSFYEGGSAMGIGLGTEPGQYRFNAFEYSGARKKGASFHVQYFGYTEAEGEYTSPSISITFGSSPFDTLEKHVDWLDVRGYATSFASQETPAWHRAPVFCGWAEQTVQSERHGTAPGAEATQANYEAWIAEAERRNIPISTVVVDDKWQKWYGTFEVDTEKWPDMKGFIERQHAAGRHVLLWTASYHTEGLPEEWCIRNRAGKKVFADVANPAYEELIRRQISYLVSEIGVDGFKEDWIGGSGREGDIPGYGKLHGIEMVRRFQFILWDAAHQAKPDAMIETQTPHPLFRESSDALRLNDLWFSSRHVCETMQTRARIARICGWKVMDCDNASCTTAEEWFRYAQFQVRLGTPALYFLNATESFQEQIPDAMWSYLAAIWNQYIRDNF</sequence>
<dbReference type="InterPro" id="IPR000322">
    <property type="entry name" value="Glyco_hydro_31_TIM"/>
</dbReference>
<evidence type="ECO:0000256" key="2">
    <source>
        <dbReference type="ARBA" id="ARBA00022801"/>
    </source>
</evidence>
<comment type="similarity">
    <text evidence="1 4">Belongs to the glycosyl hydrolase 31 family.</text>
</comment>
<keyword evidence="2 4" id="KW-0378">Hydrolase</keyword>
<gene>
    <name evidence="6" type="ORF">H8730_14570</name>
</gene>
<dbReference type="SUPFAM" id="SSF51445">
    <property type="entry name" value="(Trans)glycosidases"/>
    <property type="match status" value="1"/>
</dbReference>
<dbReference type="InterPro" id="IPR017853">
    <property type="entry name" value="GH"/>
</dbReference>